<dbReference type="VEuPathDB" id="VectorBase:ISCP_006526"/>
<evidence type="ECO:0000313" key="3">
    <source>
        <dbReference type="Proteomes" id="UP000001555"/>
    </source>
</evidence>
<dbReference type="VEuPathDB" id="VectorBase:ISCI004920"/>
<proteinExistence type="predicted"/>
<dbReference type="VEuPathDB" id="VectorBase:ISCW004920"/>
<evidence type="ECO:0000313" key="2">
    <source>
        <dbReference type="EnsemblMetazoa" id="ISCW004920-PA"/>
    </source>
</evidence>
<name>B7PFY6_IXOSC</name>
<dbReference type="EMBL" id="ABJB011126509">
    <property type="status" value="NOT_ANNOTATED_CDS"/>
    <property type="molecule type" value="Genomic_DNA"/>
</dbReference>
<protein>
    <submittedName>
        <fullName evidence="1 2">Uncharacterized protein</fullName>
    </submittedName>
</protein>
<dbReference type="PaxDb" id="6945-B7PFY6"/>
<dbReference type="Proteomes" id="UP000001555">
    <property type="component" value="Unassembled WGS sequence"/>
</dbReference>
<dbReference type="OrthoDB" id="6503614at2759"/>
<dbReference type="HOGENOM" id="CLU_728218_0_0_1"/>
<dbReference type="InParanoid" id="B7PFY6"/>
<gene>
    <name evidence="1" type="ORF">IscW_ISCW004920</name>
</gene>
<dbReference type="EnsemblMetazoa" id="ISCW004920-RA">
    <property type="protein sequence ID" value="ISCW004920-PA"/>
    <property type="gene ID" value="ISCW004920"/>
</dbReference>
<reference evidence="2" key="2">
    <citation type="submission" date="2020-05" db="UniProtKB">
        <authorList>
            <consortium name="EnsemblMetazoa"/>
        </authorList>
    </citation>
    <scope>IDENTIFICATION</scope>
    <source>
        <strain evidence="2">wikel</strain>
    </source>
</reference>
<dbReference type="AlphaFoldDB" id="B7PFY6"/>
<evidence type="ECO:0000313" key="1">
    <source>
        <dbReference type="EMBL" id="EEC05508.1"/>
    </source>
</evidence>
<keyword evidence="3" id="KW-1185">Reference proteome</keyword>
<sequence>MVSKRIAEWDKMMNADKNEERVSSFGTFKKLSEDEVNLAHRNISKQRLKELIDIKLGYFDRLTSQDDPSSKAESLKKFKETLDDELALANAVIDDILGAKAEDSEIVSELRSGSSDLEVDLKAQRHPRSLKETSNSRLKESKKYFEDVKAKRKAKVVKAHKIIVKLPETSDEPAVITTKSRLNDKAAKCTNTTEYCPRQYADFDQEVLSERPVSLSRAAYVNHTTIRGPPDDYRREEFEHHYAPSHVPYYESSGHEYEAPLHHHDVGPYEEALPHYHDTLPTPPSDMFYPQPVFPASTYPVVETHMMLAMPYRMGTMPQARDVSDAGVEVTPSIDDAVQLPQTAISSKSPGGQKSRLLSKTTIVVNRAKSSGNLNCDPGM</sequence>
<dbReference type="EMBL" id="DS704715">
    <property type="protein sequence ID" value="EEC05508.1"/>
    <property type="molecule type" value="Genomic_DNA"/>
</dbReference>
<organism>
    <name type="scientific">Ixodes scapularis</name>
    <name type="common">Black-legged tick</name>
    <name type="synonym">Deer tick</name>
    <dbReference type="NCBI Taxonomy" id="6945"/>
    <lineage>
        <taxon>Eukaryota</taxon>
        <taxon>Metazoa</taxon>
        <taxon>Ecdysozoa</taxon>
        <taxon>Arthropoda</taxon>
        <taxon>Chelicerata</taxon>
        <taxon>Arachnida</taxon>
        <taxon>Acari</taxon>
        <taxon>Parasitiformes</taxon>
        <taxon>Ixodida</taxon>
        <taxon>Ixodoidea</taxon>
        <taxon>Ixodidae</taxon>
        <taxon>Ixodinae</taxon>
        <taxon>Ixodes</taxon>
    </lineage>
</organism>
<accession>B7PFY6</accession>
<reference evidence="1 3" key="1">
    <citation type="submission" date="2008-03" db="EMBL/GenBank/DDBJ databases">
        <title>Annotation of Ixodes scapularis.</title>
        <authorList>
            <consortium name="Ixodes scapularis Genome Project Consortium"/>
            <person name="Caler E."/>
            <person name="Hannick L.I."/>
            <person name="Bidwell S."/>
            <person name="Joardar V."/>
            <person name="Thiagarajan M."/>
            <person name="Amedeo P."/>
            <person name="Galinsky K.J."/>
            <person name="Schobel S."/>
            <person name="Inman J."/>
            <person name="Hostetler J."/>
            <person name="Miller J."/>
            <person name="Hammond M."/>
            <person name="Megy K."/>
            <person name="Lawson D."/>
            <person name="Kodira C."/>
            <person name="Sutton G."/>
            <person name="Meyer J."/>
            <person name="Hill C.A."/>
            <person name="Birren B."/>
            <person name="Nene V."/>
            <person name="Collins F."/>
            <person name="Alarcon-Chaidez F."/>
            <person name="Wikel S."/>
            <person name="Strausberg R."/>
        </authorList>
    </citation>
    <scope>NUCLEOTIDE SEQUENCE [LARGE SCALE GENOMIC DNA]</scope>
    <source>
        <strain evidence="3">Wikel</strain>
        <strain evidence="1">Wikel colony</strain>
    </source>
</reference>